<dbReference type="NCBIfam" id="TIGR00670">
    <property type="entry name" value="asp_carb_tr"/>
    <property type="match status" value="1"/>
</dbReference>
<evidence type="ECO:0000256" key="7">
    <source>
        <dbReference type="HAMAP-Rule" id="MF_00001"/>
    </source>
</evidence>
<keyword evidence="4 7" id="KW-0665">Pyrimidine biosynthesis</keyword>
<proteinExistence type="inferred from homology"/>
<feature type="binding site" evidence="7">
    <location>
        <position position="104"/>
    </location>
    <ligand>
        <name>carbamoyl phosphate</name>
        <dbReference type="ChEBI" id="CHEBI:58228"/>
    </ligand>
</feature>
<dbReference type="NCBIfam" id="NF002032">
    <property type="entry name" value="PRK00856.1"/>
    <property type="match status" value="1"/>
</dbReference>
<dbReference type="AlphaFoldDB" id="A0A6F8ZFW7"/>
<comment type="subunit">
    <text evidence="7">Heterododecamer (2C3:3R2) of six catalytic PyrB chains organized as two trimers (C3), and six regulatory PyrI chains organized as three dimers (R2).</text>
</comment>
<comment type="pathway">
    <text evidence="1 7">Pyrimidine metabolism; UMP biosynthesis via de novo pathway; (S)-dihydroorotate from bicarbonate: step 2/3.</text>
</comment>
<dbReference type="GO" id="GO:0016597">
    <property type="term" value="F:amino acid binding"/>
    <property type="evidence" value="ECO:0007669"/>
    <property type="project" value="InterPro"/>
</dbReference>
<keyword evidence="3 7" id="KW-0808">Transferase</keyword>
<dbReference type="EC" id="2.1.3.2" evidence="7"/>
<reference evidence="10 11" key="1">
    <citation type="submission" date="2020-02" db="EMBL/GenBank/DDBJ databases">
        <authorList>
            <person name="Hogendoorn C."/>
        </authorList>
    </citation>
    <scope>NUCLEOTIDE SEQUENCE [LARGE SCALE GENOMIC DNA]</scope>
    <source>
        <strain evidence="10">R501</strain>
    </source>
</reference>
<feature type="binding site" evidence="7">
    <location>
        <position position="55"/>
    </location>
    <ligand>
        <name>carbamoyl phosphate</name>
        <dbReference type="ChEBI" id="CHEBI:58228"/>
    </ligand>
</feature>
<evidence type="ECO:0000256" key="1">
    <source>
        <dbReference type="ARBA" id="ARBA00004852"/>
    </source>
</evidence>
<dbReference type="Pfam" id="PF02729">
    <property type="entry name" value="OTCace_N"/>
    <property type="match status" value="1"/>
</dbReference>
<protein>
    <recommendedName>
        <fullName evidence="7">Aspartate carbamoyltransferase</fullName>
        <ecNumber evidence="7">2.1.3.2</ecNumber>
    </recommendedName>
    <alternativeName>
        <fullName evidence="7">Aspartate transcarbamylase</fullName>
        <shortName evidence="7">ATCase</shortName>
    </alternativeName>
</protein>
<keyword evidence="11" id="KW-1185">Reference proteome</keyword>
<dbReference type="GO" id="GO:0005829">
    <property type="term" value="C:cytosol"/>
    <property type="evidence" value="ECO:0007669"/>
    <property type="project" value="TreeGrafter"/>
</dbReference>
<comment type="catalytic activity">
    <reaction evidence="6 7">
        <text>carbamoyl phosphate + L-aspartate = N-carbamoyl-L-aspartate + phosphate + H(+)</text>
        <dbReference type="Rhea" id="RHEA:20013"/>
        <dbReference type="ChEBI" id="CHEBI:15378"/>
        <dbReference type="ChEBI" id="CHEBI:29991"/>
        <dbReference type="ChEBI" id="CHEBI:32814"/>
        <dbReference type="ChEBI" id="CHEBI:43474"/>
        <dbReference type="ChEBI" id="CHEBI:58228"/>
        <dbReference type="EC" id="2.1.3.2"/>
    </reaction>
</comment>
<feature type="binding site" evidence="7">
    <location>
        <position position="260"/>
    </location>
    <ligand>
        <name>carbamoyl phosphate</name>
        <dbReference type="ChEBI" id="CHEBI:58228"/>
    </ligand>
</feature>
<dbReference type="PANTHER" id="PTHR45753">
    <property type="entry name" value="ORNITHINE CARBAMOYLTRANSFERASE, MITOCHONDRIAL"/>
    <property type="match status" value="1"/>
</dbReference>
<evidence type="ECO:0000256" key="2">
    <source>
        <dbReference type="ARBA" id="ARBA00008896"/>
    </source>
</evidence>
<evidence type="ECO:0000256" key="3">
    <source>
        <dbReference type="ARBA" id="ARBA00022679"/>
    </source>
</evidence>
<evidence type="ECO:0000313" key="11">
    <source>
        <dbReference type="Proteomes" id="UP000503399"/>
    </source>
</evidence>
<feature type="binding site" evidence="7">
    <location>
        <position position="135"/>
    </location>
    <ligand>
        <name>carbamoyl phosphate</name>
        <dbReference type="ChEBI" id="CHEBI:58228"/>
    </ligand>
</feature>
<comment type="similarity">
    <text evidence="2 7">Belongs to the aspartate/ornithine carbamoyltransferase superfamily. ATCase family.</text>
</comment>
<dbReference type="HAMAP" id="MF_00001">
    <property type="entry name" value="Asp_carb_tr"/>
    <property type="match status" value="1"/>
</dbReference>
<evidence type="ECO:0000259" key="8">
    <source>
        <dbReference type="Pfam" id="PF00185"/>
    </source>
</evidence>
<dbReference type="PRINTS" id="PR00100">
    <property type="entry name" value="AOTCASE"/>
</dbReference>
<feature type="binding site" evidence="7">
    <location>
        <position position="132"/>
    </location>
    <ligand>
        <name>carbamoyl phosphate</name>
        <dbReference type="ChEBI" id="CHEBI:58228"/>
    </ligand>
</feature>
<organism evidence="10 11">
    <name type="scientific">Candidatus Hydrogenisulfobacillus filiaventi</name>
    <dbReference type="NCBI Taxonomy" id="2707344"/>
    <lineage>
        <taxon>Bacteria</taxon>
        <taxon>Bacillati</taxon>
        <taxon>Bacillota</taxon>
        <taxon>Clostridia</taxon>
        <taxon>Eubacteriales</taxon>
        <taxon>Clostridiales Family XVII. Incertae Sedis</taxon>
        <taxon>Candidatus Hydrogenisulfobacillus</taxon>
    </lineage>
</organism>
<feature type="binding site" evidence="7">
    <location>
        <position position="165"/>
    </location>
    <ligand>
        <name>L-aspartate</name>
        <dbReference type="ChEBI" id="CHEBI:29991"/>
    </ligand>
</feature>
<dbReference type="PROSITE" id="PS00097">
    <property type="entry name" value="CARBAMOYLTRANSFERASE"/>
    <property type="match status" value="1"/>
</dbReference>
<sequence>MNDLLGLADLSAREITELLDLSQELAGILERPIKKVPTLRGTAVATLFFEPSTRTRTSFELAAKYLSADTVNLSPQGSSLEKGETLWDTARTVAAMGVDALVVRHRTAGVPERLAALLPVPVINAGDGAHEHPTQGLLDLLTVRQHFGRIAGLKVAVVGDLAHSRVARSDLWGFTALGAEVRLVGPRLFWPADWEELGVPVTEDLEAGIRGCQVVQVLRLQRERQAAGLIPDAQEYFARWGLTPQRLARLAPEAVVLHPGPMNRGVEIASPLADGPASLVARQVTNGVAVRMAVLYRLLGGRAR</sequence>
<dbReference type="InterPro" id="IPR006132">
    <property type="entry name" value="Asp/Orn_carbamoyltranf_P-bd"/>
</dbReference>
<evidence type="ECO:0000313" key="10">
    <source>
        <dbReference type="EMBL" id="CAB1128489.1"/>
    </source>
</evidence>
<evidence type="ECO:0000256" key="4">
    <source>
        <dbReference type="ARBA" id="ARBA00022975"/>
    </source>
</evidence>
<dbReference type="PANTHER" id="PTHR45753:SF6">
    <property type="entry name" value="ASPARTATE CARBAMOYLTRANSFERASE"/>
    <property type="match status" value="1"/>
</dbReference>
<feature type="binding site" evidence="7">
    <location>
        <position position="82"/>
    </location>
    <ligand>
        <name>L-aspartate</name>
        <dbReference type="ChEBI" id="CHEBI:29991"/>
    </ligand>
</feature>
<dbReference type="PRINTS" id="PR00101">
    <property type="entry name" value="ATCASE"/>
</dbReference>
<feature type="binding site" evidence="7">
    <location>
        <position position="54"/>
    </location>
    <ligand>
        <name>carbamoyl phosphate</name>
        <dbReference type="ChEBI" id="CHEBI:58228"/>
    </ligand>
</feature>
<feature type="binding site" evidence="7">
    <location>
        <position position="219"/>
    </location>
    <ligand>
        <name>L-aspartate</name>
        <dbReference type="ChEBI" id="CHEBI:29991"/>
    </ligand>
</feature>
<dbReference type="SUPFAM" id="SSF53671">
    <property type="entry name" value="Aspartate/ornithine carbamoyltransferase"/>
    <property type="match status" value="1"/>
</dbReference>
<comment type="function">
    <text evidence="5 7">Catalyzes the condensation of carbamoyl phosphate and aspartate to form carbamoyl aspartate and inorganic phosphate, the committed step in the de novo pyrimidine nucleotide biosynthesis pathway.</text>
</comment>
<accession>A0A6F8ZFW7</accession>
<dbReference type="GO" id="GO:0044205">
    <property type="term" value="P:'de novo' UMP biosynthetic process"/>
    <property type="evidence" value="ECO:0007669"/>
    <property type="project" value="UniProtKB-UniRule"/>
</dbReference>
<evidence type="ECO:0000256" key="6">
    <source>
        <dbReference type="ARBA" id="ARBA00048859"/>
    </source>
</evidence>
<evidence type="ECO:0000256" key="5">
    <source>
        <dbReference type="ARBA" id="ARBA00043884"/>
    </source>
</evidence>
<gene>
    <name evidence="7 10" type="primary">pyrB</name>
    <name evidence="10" type="ORF">R50_0983</name>
</gene>
<dbReference type="InterPro" id="IPR006131">
    <property type="entry name" value="Asp_carbamoyltransf_Asp/Orn-bd"/>
</dbReference>
<dbReference type="Gene3D" id="3.40.50.1370">
    <property type="entry name" value="Aspartate/ornithine carbamoyltransferase"/>
    <property type="match status" value="2"/>
</dbReference>
<feature type="domain" description="Aspartate/ornithine carbamoyltransferase Asp/Orn-binding" evidence="8">
    <location>
        <begin position="152"/>
        <end position="297"/>
    </location>
</feature>
<dbReference type="Pfam" id="PF00185">
    <property type="entry name" value="OTCace"/>
    <property type="match status" value="1"/>
</dbReference>
<dbReference type="EMBL" id="LR778114">
    <property type="protein sequence ID" value="CAB1128489.1"/>
    <property type="molecule type" value="Genomic_DNA"/>
</dbReference>
<feature type="domain" description="Aspartate/ornithine carbamoyltransferase carbamoyl-P binding" evidence="9">
    <location>
        <begin position="3"/>
        <end position="145"/>
    </location>
</feature>
<dbReference type="GO" id="GO:0006520">
    <property type="term" value="P:amino acid metabolic process"/>
    <property type="evidence" value="ECO:0007669"/>
    <property type="project" value="InterPro"/>
</dbReference>
<name>A0A6F8ZFW7_9FIRM</name>
<dbReference type="InterPro" id="IPR002082">
    <property type="entry name" value="Asp_carbamoyltransf"/>
</dbReference>
<dbReference type="InterPro" id="IPR036901">
    <property type="entry name" value="Asp/Orn_carbamoylTrfase_sf"/>
</dbReference>
<dbReference type="GO" id="GO:0006207">
    <property type="term" value="P:'de novo' pyrimidine nucleobase biosynthetic process"/>
    <property type="evidence" value="ECO:0007669"/>
    <property type="project" value="InterPro"/>
</dbReference>
<dbReference type="Proteomes" id="UP000503399">
    <property type="component" value="Chromosome"/>
</dbReference>
<feature type="binding site" evidence="7">
    <location>
        <position position="261"/>
    </location>
    <ligand>
        <name>carbamoyl phosphate</name>
        <dbReference type="ChEBI" id="CHEBI:58228"/>
    </ligand>
</feature>
<dbReference type="KEGG" id="hfv:R50_0983"/>
<dbReference type="InterPro" id="IPR006130">
    <property type="entry name" value="Asp/Orn_carbamoylTrfase"/>
</dbReference>
<dbReference type="GO" id="GO:0004070">
    <property type="term" value="F:aspartate carbamoyltransferase activity"/>
    <property type="evidence" value="ECO:0007669"/>
    <property type="project" value="UniProtKB-UniRule"/>
</dbReference>
<dbReference type="UniPathway" id="UPA00070">
    <property type="reaction ID" value="UER00116"/>
</dbReference>
<evidence type="ECO:0000259" key="9">
    <source>
        <dbReference type="Pfam" id="PF02729"/>
    </source>
</evidence>